<protein>
    <submittedName>
        <fullName evidence="3">Dihydroflavonol-4-reductase</fullName>
    </submittedName>
</protein>
<dbReference type="ExpressionAtlas" id="A0A1D6P4K5">
    <property type="expression patterns" value="baseline and differential"/>
</dbReference>
<dbReference type="InParanoid" id="A0A1D6P4K5"/>
<dbReference type="Pfam" id="PF01370">
    <property type="entry name" value="Epimerase"/>
    <property type="match status" value="1"/>
</dbReference>
<evidence type="ECO:0000259" key="2">
    <source>
        <dbReference type="Pfam" id="PF01370"/>
    </source>
</evidence>
<dbReference type="InterPro" id="IPR001509">
    <property type="entry name" value="Epimerase_deHydtase"/>
</dbReference>
<dbReference type="OMA" id="IMCHRRE"/>
<gene>
    <name evidence="3" type="ORF">ZEAMMB73_Zm00001d046705</name>
</gene>
<dbReference type="PANTHER" id="PTHR10366:SF827">
    <property type="entry name" value="NAD-DEPENDENT EPIMERASE_DEHYDRATASE DOMAIN-CONTAINING PROTEIN"/>
    <property type="match status" value="1"/>
</dbReference>
<evidence type="ECO:0000313" key="3">
    <source>
        <dbReference type="EMBL" id="AQL04882.1"/>
    </source>
</evidence>
<dbReference type="SUPFAM" id="SSF51735">
    <property type="entry name" value="NAD(P)-binding Rossmann-fold domains"/>
    <property type="match status" value="1"/>
</dbReference>
<dbReference type="SMR" id="A0A1D6P4K5"/>
<keyword evidence="1" id="KW-0560">Oxidoreductase</keyword>
<feature type="domain" description="NAD-dependent epimerase/dehydratase" evidence="2">
    <location>
        <begin position="7"/>
        <end position="187"/>
    </location>
</feature>
<dbReference type="STRING" id="4577.A0A1D6P4K5"/>
<dbReference type="IntAct" id="A0A1D6P4K5">
    <property type="interactions" value="1"/>
</dbReference>
<dbReference type="InterPro" id="IPR036291">
    <property type="entry name" value="NAD(P)-bd_dom_sf"/>
</dbReference>
<dbReference type="AlphaFoldDB" id="A0A1D6P4K5"/>
<name>A0A1D6P4K5_MAIZE</name>
<dbReference type="Gene3D" id="3.40.50.720">
    <property type="entry name" value="NAD(P)-binding Rossmann-like Domain"/>
    <property type="match status" value="2"/>
</dbReference>
<reference evidence="3" key="1">
    <citation type="submission" date="2015-12" db="EMBL/GenBank/DDBJ databases">
        <title>Update maize B73 reference genome by single molecule sequencing technologies.</title>
        <authorList>
            <consortium name="Maize Genome Sequencing Project"/>
            <person name="Ware D."/>
        </authorList>
    </citation>
    <scope>NUCLEOTIDE SEQUENCE</scope>
    <source>
        <tissue evidence="3">Seedling</tissue>
    </source>
</reference>
<proteinExistence type="predicted"/>
<accession>A0A1D6P4K5</accession>
<dbReference type="GO" id="GO:0016491">
    <property type="term" value="F:oxidoreductase activity"/>
    <property type="evidence" value="ECO:0007669"/>
    <property type="project" value="UniProtKB-KW"/>
</dbReference>
<organism evidence="3">
    <name type="scientific">Zea mays</name>
    <name type="common">Maize</name>
    <dbReference type="NCBI Taxonomy" id="4577"/>
    <lineage>
        <taxon>Eukaryota</taxon>
        <taxon>Viridiplantae</taxon>
        <taxon>Streptophyta</taxon>
        <taxon>Embryophyta</taxon>
        <taxon>Tracheophyta</taxon>
        <taxon>Spermatophyta</taxon>
        <taxon>Magnoliopsida</taxon>
        <taxon>Liliopsida</taxon>
        <taxon>Poales</taxon>
        <taxon>Poaceae</taxon>
        <taxon>PACMAD clade</taxon>
        <taxon>Panicoideae</taxon>
        <taxon>Andropogonodae</taxon>
        <taxon>Andropogoneae</taxon>
        <taxon>Tripsacinae</taxon>
        <taxon>Zea</taxon>
    </lineage>
</organism>
<dbReference type="PANTHER" id="PTHR10366">
    <property type="entry name" value="NAD DEPENDENT EPIMERASE/DEHYDRATASE"/>
    <property type="match status" value="1"/>
</dbReference>
<evidence type="ECO:0000256" key="1">
    <source>
        <dbReference type="ARBA" id="ARBA00023002"/>
    </source>
</evidence>
<dbReference type="EMBL" id="CM000785">
    <property type="protein sequence ID" value="AQL04882.1"/>
    <property type="molecule type" value="Genomic_DNA"/>
</dbReference>
<dbReference type="FunFam" id="3.40.50.720:FF:001228">
    <property type="entry name" value="Cinnamoyl CoA reductase1"/>
    <property type="match status" value="1"/>
</dbReference>
<sequence length="224" mass="24075">MAAAASVCVTGAGGFIASWLVKLLLSRGQYVVRGTVRDPDRRSHGPLISDFNLDLIGQGANESQHQDNVLNVSCFSGSKKIYLVCALGASKNAHLKELERAGERLQLLQADLLDYSSVASAIAGCEGVFHVACPVPSGRSSNPEVEVIGPAVVGTTNVLKACYEAKVKRVVVVSSVSAVFSNPNWPKDKVFDEDSWSDEDYCRKNEVMQLSLSKAMMLLVQITT</sequence>
<dbReference type="InterPro" id="IPR050425">
    <property type="entry name" value="NAD(P)_dehydrat-like"/>
</dbReference>